<sequence length="209" mass="23087">MEGWYAGNVEDGDLTRPTVSEVHEALRTHRVLLSHFISDTPMDSGWGPSPLYPDSLLRVLNRQCPGGICCSTFCAADEPRGGVNVAGSVGVLLRPASDRSVLAAAPHDIGSVYKDGVRWFRRPPKAVSKDDLSNSIEQRAADQWNEWIVDDYVPIGLIILERNGFSVGTEKCQGLAEDFGYPVYQIHDGRLVRLHGDRWIPADQADLYP</sequence>
<name>A0ABW0NXZ9_9HYPH</name>
<dbReference type="Proteomes" id="UP001596060">
    <property type="component" value="Unassembled WGS sequence"/>
</dbReference>
<organism evidence="1 2">
    <name type="scientific">Bosea massiliensis</name>
    <dbReference type="NCBI Taxonomy" id="151419"/>
    <lineage>
        <taxon>Bacteria</taxon>
        <taxon>Pseudomonadati</taxon>
        <taxon>Pseudomonadota</taxon>
        <taxon>Alphaproteobacteria</taxon>
        <taxon>Hyphomicrobiales</taxon>
        <taxon>Boseaceae</taxon>
        <taxon>Bosea</taxon>
    </lineage>
</organism>
<evidence type="ECO:0000313" key="2">
    <source>
        <dbReference type="Proteomes" id="UP001596060"/>
    </source>
</evidence>
<accession>A0ABW0NXZ9</accession>
<comment type="caution">
    <text evidence="1">The sequence shown here is derived from an EMBL/GenBank/DDBJ whole genome shotgun (WGS) entry which is preliminary data.</text>
</comment>
<gene>
    <name evidence="1" type="ORF">ACFPN9_08860</name>
</gene>
<dbReference type="EMBL" id="JBHSLU010000017">
    <property type="protein sequence ID" value="MFC5505366.1"/>
    <property type="molecule type" value="Genomic_DNA"/>
</dbReference>
<proteinExistence type="predicted"/>
<keyword evidence="2" id="KW-1185">Reference proteome</keyword>
<dbReference type="RefSeq" id="WP_377816473.1">
    <property type="nucleotide sequence ID" value="NZ_JBHSLU010000017.1"/>
</dbReference>
<protein>
    <submittedName>
        <fullName evidence="1">Uncharacterized protein</fullName>
    </submittedName>
</protein>
<reference evidence="2" key="1">
    <citation type="journal article" date="2019" name="Int. J. Syst. Evol. Microbiol.">
        <title>The Global Catalogue of Microorganisms (GCM) 10K type strain sequencing project: providing services to taxonomists for standard genome sequencing and annotation.</title>
        <authorList>
            <consortium name="The Broad Institute Genomics Platform"/>
            <consortium name="The Broad Institute Genome Sequencing Center for Infectious Disease"/>
            <person name="Wu L."/>
            <person name="Ma J."/>
        </authorList>
    </citation>
    <scope>NUCLEOTIDE SEQUENCE [LARGE SCALE GENOMIC DNA]</scope>
    <source>
        <strain evidence="2">CCUG 43117</strain>
    </source>
</reference>
<evidence type="ECO:0000313" key="1">
    <source>
        <dbReference type="EMBL" id="MFC5505366.1"/>
    </source>
</evidence>